<evidence type="ECO:0000313" key="2">
    <source>
        <dbReference type="Proteomes" id="UP000660680"/>
    </source>
</evidence>
<keyword evidence="2" id="KW-1185">Reference proteome</keyword>
<comment type="caution">
    <text evidence="1">The sequence shown here is derived from an EMBL/GenBank/DDBJ whole genome shotgun (WGS) entry which is preliminary data.</text>
</comment>
<sequence>MAHLLSLDHLDGLRGRDARTSHYQRRVRESMRDAVNMTVWAAVAEDCAISYHINGELDVALLIGDLTDGIELIMPATAIARLAEVAGRAIAELPPDSGVAVEQ</sequence>
<accession>A0A918L6J4</accession>
<reference evidence="1" key="1">
    <citation type="journal article" date="2014" name="Int. J. Syst. Evol. Microbiol.">
        <title>Complete genome sequence of Corynebacterium casei LMG S-19264T (=DSM 44701T), isolated from a smear-ripened cheese.</title>
        <authorList>
            <consortium name="US DOE Joint Genome Institute (JGI-PGF)"/>
            <person name="Walter F."/>
            <person name="Albersmeier A."/>
            <person name="Kalinowski J."/>
            <person name="Ruckert C."/>
        </authorList>
    </citation>
    <scope>NUCLEOTIDE SEQUENCE</scope>
    <source>
        <strain evidence="1">JCM 3276</strain>
    </source>
</reference>
<organism evidence="1 2">
    <name type="scientific">Actinokineospora fastidiosa</name>
    <dbReference type="NCBI Taxonomy" id="1816"/>
    <lineage>
        <taxon>Bacteria</taxon>
        <taxon>Bacillati</taxon>
        <taxon>Actinomycetota</taxon>
        <taxon>Actinomycetes</taxon>
        <taxon>Pseudonocardiales</taxon>
        <taxon>Pseudonocardiaceae</taxon>
        <taxon>Actinokineospora</taxon>
    </lineage>
</organism>
<dbReference type="EMBL" id="BMRB01000001">
    <property type="protein sequence ID" value="GGS14524.1"/>
    <property type="molecule type" value="Genomic_DNA"/>
</dbReference>
<evidence type="ECO:0000313" key="1">
    <source>
        <dbReference type="EMBL" id="GGS14524.1"/>
    </source>
</evidence>
<gene>
    <name evidence="1" type="ORF">GCM10010171_03030</name>
</gene>
<dbReference type="AlphaFoldDB" id="A0A918L6J4"/>
<proteinExistence type="predicted"/>
<protein>
    <submittedName>
        <fullName evidence="1">Uncharacterized protein</fullName>
    </submittedName>
</protein>
<name>A0A918L6J4_9PSEU</name>
<reference evidence="1" key="2">
    <citation type="submission" date="2020-09" db="EMBL/GenBank/DDBJ databases">
        <authorList>
            <person name="Sun Q."/>
            <person name="Ohkuma M."/>
        </authorList>
    </citation>
    <scope>NUCLEOTIDE SEQUENCE</scope>
    <source>
        <strain evidence="1">JCM 3276</strain>
    </source>
</reference>
<dbReference type="Proteomes" id="UP000660680">
    <property type="component" value="Unassembled WGS sequence"/>
</dbReference>